<evidence type="ECO:0000256" key="6">
    <source>
        <dbReference type="ARBA" id="ARBA00023242"/>
    </source>
</evidence>
<evidence type="ECO:0000256" key="11">
    <source>
        <dbReference type="RuleBase" id="RU369038"/>
    </source>
</evidence>
<evidence type="ECO:0000259" key="14">
    <source>
        <dbReference type="PROSITE" id="PS50071"/>
    </source>
</evidence>
<feature type="coiled-coil region" evidence="12">
    <location>
        <begin position="85"/>
        <end position="133"/>
    </location>
</feature>
<dbReference type="GO" id="GO:0000981">
    <property type="term" value="F:DNA-binding transcription factor activity, RNA polymerase II-specific"/>
    <property type="evidence" value="ECO:0007669"/>
    <property type="project" value="UniProtKB-UniRule"/>
</dbReference>
<dbReference type="Gene3D" id="1.10.10.60">
    <property type="entry name" value="Homeodomain-like"/>
    <property type="match status" value="1"/>
</dbReference>
<keyword evidence="16" id="KW-1185">Reference proteome</keyword>
<dbReference type="InterPro" id="IPR017970">
    <property type="entry name" value="Homeobox_CS"/>
</dbReference>
<dbReference type="CDD" id="cd00086">
    <property type="entry name" value="homeodomain"/>
    <property type="match status" value="1"/>
</dbReference>
<dbReference type="InterPro" id="IPR000047">
    <property type="entry name" value="HTH_motif"/>
</dbReference>
<comment type="caution">
    <text evidence="15">The sequence shown here is derived from an EMBL/GenBank/DDBJ whole genome shotgun (WGS) entry which is preliminary data.</text>
</comment>
<dbReference type="GO" id="GO:0045893">
    <property type="term" value="P:positive regulation of DNA-templated transcription"/>
    <property type="evidence" value="ECO:0007669"/>
    <property type="project" value="TreeGrafter"/>
</dbReference>
<dbReference type="InterPro" id="IPR003106">
    <property type="entry name" value="Leu_zip_homeo"/>
</dbReference>
<dbReference type="InterPro" id="IPR045224">
    <property type="entry name" value="HDZip_class_I_plant"/>
</dbReference>
<keyword evidence="12" id="KW-0175">Coiled coil</keyword>
<evidence type="ECO:0000256" key="5">
    <source>
        <dbReference type="ARBA" id="ARBA00023163"/>
    </source>
</evidence>
<evidence type="ECO:0000313" key="16">
    <source>
        <dbReference type="Proteomes" id="UP000516437"/>
    </source>
</evidence>
<dbReference type="EMBL" id="RXIC02000025">
    <property type="protein sequence ID" value="KAB1205147.1"/>
    <property type="molecule type" value="Genomic_DNA"/>
</dbReference>
<dbReference type="GO" id="GO:0009414">
    <property type="term" value="P:response to water deprivation"/>
    <property type="evidence" value="ECO:0007669"/>
    <property type="project" value="UniProtKB-ARBA"/>
</dbReference>
<dbReference type="InterPro" id="IPR009057">
    <property type="entry name" value="Homeodomain-like_sf"/>
</dbReference>
<keyword evidence="3 9" id="KW-0238">DNA-binding</keyword>
<dbReference type="PANTHER" id="PTHR24326:SF620">
    <property type="entry name" value="HOMEOBOX-LEUCINE ZIPPER PROTEIN"/>
    <property type="match status" value="1"/>
</dbReference>
<evidence type="ECO:0000256" key="3">
    <source>
        <dbReference type="ARBA" id="ARBA00023125"/>
    </source>
</evidence>
<evidence type="ECO:0000256" key="13">
    <source>
        <dbReference type="SAM" id="MobiDB-lite"/>
    </source>
</evidence>
<keyword evidence="5 11" id="KW-0804">Transcription</keyword>
<evidence type="ECO:0000256" key="10">
    <source>
        <dbReference type="RuleBase" id="RU000682"/>
    </source>
</evidence>
<dbReference type="Proteomes" id="UP000516437">
    <property type="component" value="Chromosome 7"/>
</dbReference>
<evidence type="ECO:0000256" key="4">
    <source>
        <dbReference type="ARBA" id="ARBA00023155"/>
    </source>
</evidence>
<dbReference type="Pfam" id="PF02183">
    <property type="entry name" value="HALZ"/>
    <property type="match status" value="1"/>
</dbReference>
<keyword evidence="4 9" id="KW-0371">Homeobox</keyword>
<comment type="similarity">
    <text evidence="7 11">Belongs to the HD-ZIP homeobox family. Class I subfamily.</text>
</comment>
<keyword evidence="6 9" id="KW-0539">Nucleus</keyword>
<gene>
    <name evidence="15" type="ORF">CJ030_MR7G016791</name>
</gene>
<dbReference type="PRINTS" id="PR00031">
    <property type="entry name" value="HTHREPRESSR"/>
</dbReference>
<dbReference type="GO" id="GO:0009737">
    <property type="term" value="P:response to abscisic acid"/>
    <property type="evidence" value="ECO:0007669"/>
    <property type="project" value="UniProtKB-ARBA"/>
</dbReference>
<feature type="domain" description="Homeobox" evidence="14">
    <location>
        <begin position="33"/>
        <end position="93"/>
    </location>
</feature>
<dbReference type="PROSITE" id="PS50071">
    <property type="entry name" value="HOMEOBOX_2"/>
    <property type="match status" value="1"/>
</dbReference>
<dbReference type="PANTHER" id="PTHR24326">
    <property type="entry name" value="HOMEOBOX-LEUCINE ZIPPER PROTEIN"/>
    <property type="match status" value="1"/>
</dbReference>
<comment type="subcellular location">
    <subcellularLocation>
        <location evidence="1 9 10">Nucleus</location>
    </subcellularLocation>
</comment>
<evidence type="ECO:0000256" key="2">
    <source>
        <dbReference type="ARBA" id="ARBA00023015"/>
    </source>
</evidence>
<organism evidence="15 16">
    <name type="scientific">Morella rubra</name>
    <name type="common">Chinese bayberry</name>
    <dbReference type="NCBI Taxonomy" id="262757"/>
    <lineage>
        <taxon>Eukaryota</taxon>
        <taxon>Viridiplantae</taxon>
        <taxon>Streptophyta</taxon>
        <taxon>Embryophyta</taxon>
        <taxon>Tracheophyta</taxon>
        <taxon>Spermatophyta</taxon>
        <taxon>Magnoliopsida</taxon>
        <taxon>eudicotyledons</taxon>
        <taxon>Gunneridae</taxon>
        <taxon>Pentapetalae</taxon>
        <taxon>rosids</taxon>
        <taxon>fabids</taxon>
        <taxon>Fagales</taxon>
        <taxon>Myricaceae</taxon>
        <taxon>Morella</taxon>
    </lineage>
</organism>
<dbReference type="GO" id="GO:0005634">
    <property type="term" value="C:nucleus"/>
    <property type="evidence" value="ECO:0007669"/>
    <property type="project" value="UniProtKB-SubCell"/>
</dbReference>
<protein>
    <recommendedName>
        <fullName evidence="11">Homeobox-leucine zipper protein</fullName>
    </recommendedName>
    <alternativeName>
        <fullName evidence="11">HD-ZIP protein</fullName>
    </alternativeName>
    <alternativeName>
        <fullName evidence="11">Homeodomain transcription factor</fullName>
    </alternativeName>
</protein>
<evidence type="ECO:0000256" key="7">
    <source>
        <dbReference type="ARBA" id="ARBA00025748"/>
    </source>
</evidence>
<name>A0A6A1UZS7_9ROSI</name>
<feature type="region of interest" description="Disordered" evidence="13">
    <location>
        <begin position="136"/>
        <end position="169"/>
    </location>
</feature>
<dbReference type="GO" id="GO:0000976">
    <property type="term" value="F:transcription cis-regulatory region binding"/>
    <property type="evidence" value="ECO:0007669"/>
    <property type="project" value="UniProtKB-ARBA"/>
</dbReference>
<dbReference type="PROSITE" id="PS00027">
    <property type="entry name" value="HOMEOBOX_1"/>
    <property type="match status" value="1"/>
</dbReference>
<evidence type="ECO:0000256" key="9">
    <source>
        <dbReference type="PROSITE-ProRule" id="PRU00108"/>
    </source>
</evidence>
<dbReference type="OrthoDB" id="6159439at2759"/>
<evidence type="ECO:0000256" key="8">
    <source>
        <dbReference type="ARBA" id="ARBA00058361"/>
    </source>
</evidence>
<comment type="function">
    <text evidence="11">Transcription factor.</text>
</comment>
<evidence type="ECO:0000256" key="1">
    <source>
        <dbReference type="ARBA" id="ARBA00004123"/>
    </source>
</evidence>
<dbReference type="AlphaFoldDB" id="A0A6A1UZS7"/>
<keyword evidence="2 11" id="KW-0805">Transcription regulation</keyword>
<feature type="compositionally biased region" description="Basic and acidic residues" evidence="13">
    <location>
        <begin position="136"/>
        <end position="146"/>
    </location>
</feature>
<dbReference type="SMART" id="SM00389">
    <property type="entry name" value="HOX"/>
    <property type="match status" value="1"/>
</dbReference>
<evidence type="ECO:0000256" key="12">
    <source>
        <dbReference type="SAM" id="Coils"/>
    </source>
</evidence>
<dbReference type="Pfam" id="PF00046">
    <property type="entry name" value="Homeodomain"/>
    <property type="match status" value="1"/>
</dbReference>
<dbReference type="FunFam" id="1.10.10.60:FF:000293">
    <property type="entry name" value="Homeobox-leucine zipper protein ATHB-7"/>
    <property type="match status" value="1"/>
</dbReference>
<dbReference type="InterPro" id="IPR001356">
    <property type="entry name" value="HD"/>
</dbReference>
<proteinExistence type="inferred from homology"/>
<evidence type="ECO:0000313" key="15">
    <source>
        <dbReference type="EMBL" id="KAB1205147.1"/>
    </source>
</evidence>
<accession>A0A6A1UZS7</accession>
<reference evidence="15 16" key="1">
    <citation type="journal article" date="2019" name="Plant Biotechnol. J.">
        <title>The red bayberry genome and genetic basis of sex determination.</title>
        <authorList>
            <person name="Jia H.M."/>
            <person name="Jia H.J."/>
            <person name="Cai Q.L."/>
            <person name="Wang Y."/>
            <person name="Zhao H.B."/>
            <person name="Yang W.F."/>
            <person name="Wang G.Y."/>
            <person name="Li Y.H."/>
            <person name="Zhan D.L."/>
            <person name="Shen Y.T."/>
            <person name="Niu Q.F."/>
            <person name="Chang L."/>
            <person name="Qiu J."/>
            <person name="Zhao L."/>
            <person name="Xie H.B."/>
            <person name="Fu W.Y."/>
            <person name="Jin J."/>
            <person name="Li X.W."/>
            <person name="Jiao Y."/>
            <person name="Zhou C.C."/>
            <person name="Tu T."/>
            <person name="Chai C.Y."/>
            <person name="Gao J.L."/>
            <person name="Fan L.J."/>
            <person name="van de Weg E."/>
            <person name="Wang J.Y."/>
            <person name="Gao Z.S."/>
        </authorList>
    </citation>
    <scope>NUCLEOTIDE SEQUENCE [LARGE SCALE GENOMIC DNA]</scope>
    <source>
        <tissue evidence="15">Leaves</tissue>
    </source>
</reference>
<sequence length="240" mass="27530">MEGRECTCAEAVPEGRHETFACQQSPLAPRTRKNKIKNTRRFSVEQIRSLESIFESETRLEPRMKLQLARELGLQPRQVAIWFQNRRARWKSKQIEQEYRALRDKYDKLASQFESLKKEKQSLLQQLQSLGDLLEKTRDGNGESKDFGGNSRVCRSDTVSSNSEPEAKPSCLTKELELKGQMCLHEDKNSVGSFGEQTYGHLNMTEPYGPLASLETWYNHDSGGLLDPSCSSSYWLNSWS</sequence>
<dbReference type="SUPFAM" id="SSF46689">
    <property type="entry name" value="Homeodomain-like"/>
    <property type="match status" value="1"/>
</dbReference>
<feature type="DNA-binding region" description="Homeobox" evidence="9">
    <location>
        <begin position="35"/>
        <end position="94"/>
    </location>
</feature>
<comment type="function">
    <text evidence="8">Probable transcription activator that may act as growth regulators in response to water deficit.</text>
</comment>